<dbReference type="InterPro" id="IPR002656">
    <property type="entry name" value="Acyl_transf_3_dom"/>
</dbReference>
<keyword evidence="4" id="KW-1185">Reference proteome</keyword>
<proteinExistence type="predicted"/>
<gene>
    <name evidence="3" type="ORF">V1351_01040</name>
</gene>
<feature type="transmembrane region" description="Helical" evidence="1">
    <location>
        <begin position="174"/>
        <end position="192"/>
    </location>
</feature>
<organism evidence="3 4">
    <name type="scientific">Janibacter alittae</name>
    <dbReference type="NCBI Taxonomy" id="3115209"/>
    <lineage>
        <taxon>Bacteria</taxon>
        <taxon>Bacillati</taxon>
        <taxon>Actinomycetota</taxon>
        <taxon>Actinomycetes</taxon>
        <taxon>Micrococcales</taxon>
        <taxon>Intrasporangiaceae</taxon>
        <taxon>Janibacter</taxon>
    </lineage>
</organism>
<dbReference type="RefSeq" id="WP_338749877.1">
    <property type="nucleotide sequence ID" value="NZ_CP144913.1"/>
</dbReference>
<evidence type="ECO:0000313" key="3">
    <source>
        <dbReference type="EMBL" id="WXB76672.1"/>
    </source>
</evidence>
<accession>A0ABZ2MI18</accession>
<keyword evidence="3" id="KW-0808">Transferase</keyword>
<evidence type="ECO:0000256" key="1">
    <source>
        <dbReference type="SAM" id="Phobius"/>
    </source>
</evidence>
<feature type="transmembrane region" description="Helical" evidence="1">
    <location>
        <begin position="204"/>
        <end position="221"/>
    </location>
</feature>
<dbReference type="Pfam" id="PF01757">
    <property type="entry name" value="Acyl_transf_3"/>
    <property type="match status" value="1"/>
</dbReference>
<evidence type="ECO:0000259" key="2">
    <source>
        <dbReference type="Pfam" id="PF01757"/>
    </source>
</evidence>
<feature type="transmembrane region" description="Helical" evidence="1">
    <location>
        <begin position="42"/>
        <end position="64"/>
    </location>
</feature>
<name>A0ABZ2MI18_9MICO</name>
<feature type="transmembrane region" description="Helical" evidence="1">
    <location>
        <begin position="228"/>
        <end position="244"/>
    </location>
</feature>
<dbReference type="Proteomes" id="UP001382727">
    <property type="component" value="Chromosome"/>
</dbReference>
<keyword evidence="1" id="KW-0472">Membrane</keyword>
<dbReference type="InterPro" id="IPR050879">
    <property type="entry name" value="Acyltransferase_3"/>
</dbReference>
<keyword evidence="1" id="KW-1133">Transmembrane helix</keyword>
<dbReference type="EC" id="2.3.-.-" evidence="3"/>
<feature type="transmembrane region" description="Helical" evidence="1">
    <location>
        <begin position="305"/>
        <end position="327"/>
    </location>
</feature>
<protein>
    <submittedName>
        <fullName evidence="3">Acyltransferase</fullName>
        <ecNumber evidence="3">2.3.-.-</ecNumber>
    </submittedName>
</protein>
<feature type="transmembrane region" description="Helical" evidence="1">
    <location>
        <begin position="85"/>
        <end position="107"/>
    </location>
</feature>
<dbReference type="PANTHER" id="PTHR23028">
    <property type="entry name" value="ACETYLTRANSFERASE"/>
    <property type="match status" value="1"/>
</dbReference>
<feature type="domain" description="Acyltransferase 3" evidence="2">
    <location>
        <begin position="14"/>
        <end position="322"/>
    </location>
</feature>
<dbReference type="PANTHER" id="PTHR23028:SF53">
    <property type="entry name" value="ACYL_TRANSF_3 DOMAIN-CONTAINING PROTEIN"/>
    <property type="match status" value="1"/>
</dbReference>
<keyword evidence="1" id="KW-0812">Transmembrane</keyword>
<dbReference type="EMBL" id="CP144913">
    <property type="protein sequence ID" value="WXB76672.1"/>
    <property type="molecule type" value="Genomic_DNA"/>
</dbReference>
<evidence type="ECO:0000313" key="4">
    <source>
        <dbReference type="Proteomes" id="UP001382727"/>
    </source>
</evidence>
<dbReference type="GO" id="GO:0016746">
    <property type="term" value="F:acyltransferase activity"/>
    <property type="evidence" value="ECO:0007669"/>
    <property type="project" value="UniProtKB-KW"/>
</dbReference>
<keyword evidence="3" id="KW-0012">Acyltransferase</keyword>
<sequence length="374" mass="40377">MARTFGSALAGRDNSLNAVRLVLAAAVILAHSWTIGGYGETIFHWIGANSVNGFFALSGFLIAGSRLRHDFRHYITRRAQRIFPGFWVCLVVIALVFAPIGALLSGASWNPAEALAYIRNNASLVIFNREIGQTLTASPEGANWNRSLWSLMHEFIAYIVCGVLLGVLWVRRNLALAAGIVVAVLPLAYVAVPDLDGPAHMLNDSLRLLSFYFAGVLAYALRDRLRTSHALAAVAAVTVLVAGFTSETLLYATTPIPLTYLLLHIGSTWRTRLAAKEDASFGLYIYGYPVQQVLGMLGVGALVPVWAFAIVSMALAFPLAIASWRLVEKPAMGLRLVPTRVPEVTPAVPTPAPAATTAAREWDHHAPSTLLVGR</sequence>
<feature type="transmembrane region" description="Helical" evidence="1">
    <location>
        <begin position="18"/>
        <end position="36"/>
    </location>
</feature>
<feature type="transmembrane region" description="Helical" evidence="1">
    <location>
        <begin position="148"/>
        <end position="167"/>
    </location>
</feature>
<reference evidence="3 4" key="1">
    <citation type="submission" date="2024-02" db="EMBL/GenBank/DDBJ databases">
        <title>Janibacter sp. nov., isolated from gut of marine sandworm.</title>
        <authorList>
            <person name="Kim B."/>
            <person name="Jun M.O."/>
            <person name="Shin N.-R."/>
        </authorList>
    </citation>
    <scope>NUCLEOTIDE SEQUENCE [LARGE SCALE GENOMIC DNA]</scope>
    <source>
        <strain evidence="3 4">A1S7</strain>
    </source>
</reference>